<accession>A0ACB9FY25</accession>
<reference evidence="2" key="1">
    <citation type="journal article" date="2022" name="Mol. Ecol. Resour.">
        <title>The genomes of chicory, endive, great burdock and yacon provide insights into Asteraceae palaeo-polyploidization history and plant inulin production.</title>
        <authorList>
            <person name="Fan W."/>
            <person name="Wang S."/>
            <person name="Wang H."/>
            <person name="Wang A."/>
            <person name="Jiang F."/>
            <person name="Liu H."/>
            <person name="Zhao H."/>
            <person name="Xu D."/>
            <person name="Zhang Y."/>
        </authorList>
    </citation>
    <scope>NUCLEOTIDE SEQUENCE [LARGE SCALE GENOMIC DNA]</scope>
    <source>
        <strain evidence="2">cv. Yunnan</strain>
    </source>
</reference>
<name>A0ACB9FY25_9ASTR</name>
<evidence type="ECO:0000313" key="1">
    <source>
        <dbReference type="EMBL" id="KAI3775698.1"/>
    </source>
</evidence>
<reference evidence="1 2" key="2">
    <citation type="journal article" date="2022" name="Mol. Ecol. Resour.">
        <title>The genomes of chicory, endive, great burdock and yacon provide insights into Asteraceae paleo-polyploidization history and plant inulin production.</title>
        <authorList>
            <person name="Fan W."/>
            <person name="Wang S."/>
            <person name="Wang H."/>
            <person name="Wang A."/>
            <person name="Jiang F."/>
            <person name="Liu H."/>
            <person name="Zhao H."/>
            <person name="Xu D."/>
            <person name="Zhang Y."/>
        </authorList>
    </citation>
    <scope>NUCLEOTIDE SEQUENCE [LARGE SCALE GENOMIC DNA]</scope>
    <source>
        <strain evidence="2">cv. Yunnan</strain>
        <tissue evidence="1">Leaves</tissue>
    </source>
</reference>
<organism evidence="1 2">
    <name type="scientific">Smallanthus sonchifolius</name>
    <dbReference type="NCBI Taxonomy" id="185202"/>
    <lineage>
        <taxon>Eukaryota</taxon>
        <taxon>Viridiplantae</taxon>
        <taxon>Streptophyta</taxon>
        <taxon>Embryophyta</taxon>
        <taxon>Tracheophyta</taxon>
        <taxon>Spermatophyta</taxon>
        <taxon>Magnoliopsida</taxon>
        <taxon>eudicotyledons</taxon>
        <taxon>Gunneridae</taxon>
        <taxon>Pentapetalae</taxon>
        <taxon>asterids</taxon>
        <taxon>campanulids</taxon>
        <taxon>Asterales</taxon>
        <taxon>Asteraceae</taxon>
        <taxon>Asteroideae</taxon>
        <taxon>Heliantheae alliance</taxon>
        <taxon>Millerieae</taxon>
        <taxon>Smallanthus</taxon>
    </lineage>
</organism>
<gene>
    <name evidence="1" type="ORF">L1987_45447</name>
</gene>
<dbReference type="Proteomes" id="UP001056120">
    <property type="component" value="Linkage Group LG15"/>
</dbReference>
<keyword evidence="2" id="KW-1185">Reference proteome</keyword>
<proteinExistence type="predicted"/>
<comment type="caution">
    <text evidence="1">The sequence shown here is derived from an EMBL/GenBank/DDBJ whole genome shotgun (WGS) entry which is preliminary data.</text>
</comment>
<sequence length="174" mass="20402">MALNRSEACNSTVTKVREDGTEQLENLCYQIKNKKSDPMEFRVLILCWKLVVIHWVRELKETVRLLELLIMDFGAKRYHHHLCSHPNLVELELMDLRMISLLHWLYPFASFMQSHGGTYMLNKPEYKVEFEDGKVVGVTSEEETAKCKKVVCDHSYLPDKVNPLPQSYDEHNTF</sequence>
<dbReference type="EMBL" id="CM042032">
    <property type="protein sequence ID" value="KAI3775698.1"/>
    <property type="molecule type" value="Genomic_DNA"/>
</dbReference>
<protein>
    <submittedName>
        <fullName evidence="1">Uncharacterized protein</fullName>
    </submittedName>
</protein>
<evidence type="ECO:0000313" key="2">
    <source>
        <dbReference type="Proteomes" id="UP001056120"/>
    </source>
</evidence>